<dbReference type="PANTHER" id="PTHR35391">
    <property type="entry name" value="C2H2-TYPE DOMAIN-CONTAINING PROTEIN-RELATED"/>
    <property type="match status" value="1"/>
</dbReference>
<evidence type="ECO:0000313" key="5">
    <source>
        <dbReference type="Proteomes" id="UP000019478"/>
    </source>
</evidence>
<organism evidence="4 5">
    <name type="scientific">Capronia epimyces CBS 606.96</name>
    <dbReference type="NCBI Taxonomy" id="1182542"/>
    <lineage>
        <taxon>Eukaryota</taxon>
        <taxon>Fungi</taxon>
        <taxon>Dikarya</taxon>
        <taxon>Ascomycota</taxon>
        <taxon>Pezizomycotina</taxon>
        <taxon>Eurotiomycetes</taxon>
        <taxon>Chaetothyriomycetidae</taxon>
        <taxon>Chaetothyriales</taxon>
        <taxon>Herpotrichiellaceae</taxon>
        <taxon>Capronia</taxon>
    </lineage>
</organism>
<evidence type="ECO:0000259" key="2">
    <source>
        <dbReference type="Pfam" id="PF26082"/>
    </source>
</evidence>
<dbReference type="Pfam" id="PF26082">
    <property type="entry name" value="zf-C2H2_AcuF"/>
    <property type="match status" value="1"/>
</dbReference>
<feature type="region of interest" description="Disordered" evidence="1">
    <location>
        <begin position="300"/>
        <end position="395"/>
    </location>
</feature>
<feature type="compositionally biased region" description="Low complexity" evidence="1">
    <location>
        <begin position="444"/>
        <end position="453"/>
    </location>
</feature>
<proteinExistence type="predicted"/>
<sequence>MLPGPTQSKEVIEIPPVLAKYLAQEDLKEFECPYCFTMCSKRLLHKKAWTAHILKDLRPYVCTYERCPDASQLYDSFTDWANHENQAHGYVHQKRTDQGHEHGISEPFHANTAAASAAMDNVSLAPGRTCPFCQDTFDAFGKAQQHVANHLIRIALFAMPRSVGAETEDEAQDGKSDQNATGVTDEDQMDVSLAHSVALTFDSTPQSPREALVEDEDRDSLIDPPSPIREDDDDFMPPSPVMPFVERTFDSTPPSPQEALADDLSWLEDPPSPIREDDDFDMAFPAQSPTAQARLLRQRISPEGPIPDKWTNILPAPTESESSLSSPRQVSPRRDFLLDSDLEEREDLAEKIVTPPLPPSRSEGEEEEIITAKRAEGTEGEDLSNPLPQPILNDKNNAALETFIVLRKRNELPERNDDASAEKRLKRKRNELPEKRLKRQKPNSSRSLSSRSLYATQETFSDLNIIGVAPAPTPRPIHSITPFMREGGIEDKDEYCVLYPPTSSREEEHDDDDDEGEDFRWFEEKESGDEAPTRRRYHRYRRATRSPGRSSSGESVLMVVRGNKGEGGDQGGDQSGDEEVTYILHPPSPSRPRSPYLAPRINAPLSTQESVVGWENRERTDAPTQLPGNYDKEDPINLPEVKVISRYKDSTPLSPPSLPPPPPPARPQRLRRYVNEDEPDVIDRDRTSVDNVPRASGGQRMDGVGSASGEITWQRDNGPSYESPKGLWTEITKDMVEKEAIVQMGFECEETEDFYYVTDYLRYEDVAQLVRLSDDIRRERRARVRSIVGEDPEPAGAIEAKGEGVTRIEPKKGTREESTSSKGVEIGLKDSDEDEDEDEEMEKRRREEMVISWQRDYILR</sequence>
<feature type="region of interest" description="Disordered" evidence="1">
    <location>
        <begin position="199"/>
        <end position="237"/>
    </location>
</feature>
<feature type="compositionally biased region" description="Acidic residues" evidence="1">
    <location>
        <begin position="508"/>
        <end position="517"/>
    </location>
</feature>
<feature type="domain" description="DUF8035" evidence="3">
    <location>
        <begin position="727"/>
        <end position="779"/>
    </location>
</feature>
<reference evidence="4 5" key="1">
    <citation type="submission" date="2013-03" db="EMBL/GenBank/DDBJ databases">
        <title>The Genome Sequence of Capronia epimyces CBS 606.96.</title>
        <authorList>
            <consortium name="The Broad Institute Genomics Platform"/>
            <person name="Cuomo C."/>
            <person name="de Hoog S."/>
            <person name="Gorbushina A."/>
            <person name="Walker B."/>
            <person name="Young S.K."/>
            <person name="Zeng Q."/>
            <person name="Gargeya S."/>
            <person name="Fitzgerald M."/>
            <person name="Haas B."/>
            <person name="Abouelleil A."/>
            <person name="Allen A.W."/>
            <person name="Alvarado L."/>
            <person name="Arachchi H.M."/>
            <person name="Berlin A.M."/>
            <person name="Chapman S.B."/>
            <person name="Gainer-Dewar J."/>
            <person name="Goldberg J."/>
            <person name="Griggs A."/>
            <person name="Gujja S."/>
            <person name="Hansen M."/>
            <person name="Howarth C."/>
            <person name="Imamovic A."/>
            <person name="Ireland A."/>
            <person name="Larimer J."/>
            <person name="McCowan C."/>
            <person name="Murphy C."/>
            <person name="Pearson M."/>
            <person name="Poon T.W."/>
            <person name="Priest M."/>
            <person name="Roberts A."/>
            <person name="Saif S."/>
            <person name="Shea T."/>
            <person name="Sisk P."/>
            <person name="Sykes S."/>
            <person name="Wortman J."/>
            <person name="Nusbaum C."/>
            <person name="Birren B."/>
        </authorList>
    </citation>
    <scope>NUCLEOTIDE SEQUENCE [LARGE SCALE GENOMIC DNA]</scope>
    <source>
        <strain evidence="4 5">CBS 606.96</strain>
    </source>
</reference>
<dbReference type="RefSeq" id="XP_007733037.1">
    <property type="nucleotide sequence ID" value="XM_007734847.1"/>
</dbReference>
<gene>
    <name evidence="4" type="ORF">A1O3_04719</name>
</gene>
<dbReference type="Proteomes" id="UP000019478">
    <property type="component" value="Unassembled WGS sequence"/>
</dbReference>
<feature type="compositionally biased region" description="Basic and acidic residues" evidence="1">
    <location>
        <begin position="408"/>
        <end position="423"/>
    </location>
</feature>
<feature type="compositionally biased region" description="Polar residues" evidence="1">
    <location>
        <begin position="319"/>
        <end position="329"/>
    </location>
</feature>
<dbReference type="HOGENOM" id="CLU_332599_0_0_1"/>
<feature type="compositionally biased region" description="Pro residues" evidence="1">
    <location>
        <begin position="653"/>
        <end position="666"/>
    </location>
</feature>
<accession>W9XU24</accession>
<evidence type="ECO:0000259" key="3">
    <source>
        <dbReference type="Pfam" id="PF26118"/>
    </source>
</evidence>
<dbReference type="STRING" id="1182542.W9XU24"/>
<feature type="domain" description="Oxidoreductase acuF-like C2H2 type zinc-finger" evidence="2">
    <location>
        <begin position="28"/>
        <end position="57"/>
    </location>
</feature>
<feature type="compositionally biased region" description="Acidic residues" evidence="1">
    <location>
        <begin position="831"/>
        <end position="840"/>
    </location>
</feature>
<feature type="region of interest" description="Disordered" evidence="1">
    <location>
        <begin position="793"/>
        <end position="846"/>
    </location>
</feature>
<feature type="region of interest" description="Disordered" evidence="1">
    <location>
        <begin position="165"/>
        <end position="184"/>
    </location>
</feature>
<feature type="compositionally biased region" description="Basic residues" evidence="1">
    <location>
        <begin position="534"/>
        <end position="544"/>
    </location>
</feature>
<comment type="caution">
    <text evidence="4">The sequence shown here is derived from an EMBL/GenBank/DDBJ whole genome shotgun (WGS) entry which is preliminary data.</text>
</comment>
<name>W9XU24_9EURO</name>
<feature type="compositionally biased region" description="Acidic residues" evidence="1">
    <location>
        <begin position="338"/>
        <end position="347"/>
    </location>
</feature>
<evidence type="ECO:0000256" key="1">
    <source>
        <dbReference type="SAM" id="MobiDB-lite"/>
    </source>
</evidence>
<feature type="compositionally biased region" description="Basic and acidic residues" evidence="1">
    <location>
        <begin position="800"/>
        <end position="819"/>
    </location>
</feature>
<protein>
    <recommendedName>
        <fullName evidence="6">C2H2-type domain-containing protein</fullName>
    </recommendedName>
</protein>
<dbReference type="EMBL" id="AMGY01000004">
    <property type="protein sequence ID" value="EXJ84052.1"/>
    <property type="molecule type" value="Genomic_DNA"/>
</dbReference>
<evidence type="ECO:0000313" key="4">
    <source>
        <dbReference type="EMBL" id="EXJ84052.1"/>
    </source>
</evidence>
<dbReference type="Pfam" id="PF26118">
    <property type="entry name" value="DUF8035"/>
    <property type="match status" value="1"/>
</dbReference>
<dbReference type="PANTHER" id="PTHR35391:SF7">
    <property type="entry name" value="C2H2-TYPE DOMAIN-CONTAINING PROTEIN"/>
    <property type="match status" value="1"/>
</dbReference>
<dbReference type="OrthoDB" id="5410752at2759"/>
<dbReference type="eggNOG" id="ENOG502SINU">
    <property type="taxonomic scope" value="Eukaryota"/>
</dbReference>
<dbReference type="InterPro" id="IPR058348">
    <property type="entry name" value="DUF8035"/>
</dbReference>
<keyword evidence="5" id="KW-1185">Reference proteome</keyword>
<evidence type="ECO:0008006" key="6">
    <source>
        <dbReference type="Google" id="ProtNLM"/>
    </source>
</evidence>
<dbReference type="GeneID" id="19168837"/>
<dbReference type="AlphaFoldDB" id="W9XU24"/>
<dbReference type="InterPro" id="IPR058925">
    <property type="entry name" value="zf-C2H2_AcuF"/>
</dbReference>
<feature type="region of interest" description="Disordered" evidence="1">
    <location>
        <begin position="408"/>
        <end position="725"/>
    </location>
</feature>